<evidence type="ECO:0000259" key="9">
    <source>
        <dbReference type="Pfam" id="PF01471"/>
    </source>
</evidence>
<keyword evidence="5" id="KW-0378">Hydrolase</keyword>
<reference evidence="11" key="1">
    <citation type="submission" date="2020-10" db="EMBL/GenBank/DDBJ databases">
        <authorList>
            <person name="Gilroy R."/>
        </authorList>
    </citation>
    <scope>NUCLEOTIDE SEQUENCE</scope>
    <source>
        <strain evidence="11">1370</strain>
    </source>
</reference>
<protein>
    <recommendedName>
        <fullName evidence="2 8">Spore cortex-lytic enzyme</fullName>
    </recommendedName>
</protein>
<dbReference type="Pfam" id="PF07486">
    <property type="entry name" value="Hydrolase_2"/>
    <property type="match status" value="1"/>
</dbReference>
<evidence type="ECO:0000313" key="11">
    <source>
        <dbReference type="EMBL" id="HIV10941.1"/>
    </source>
</evidence>
<dbReference type="Gene3D" id="6.20.240.60">
    <property type="match status" value="1"/>
</dbReference>
<evidence type="ECO:0000256" key="1">
    <source>
        <dbReference type="ARBA" id="ARBA00007010"/>
    </source>
</evidence>
<dbReference type="Proteomes" id="UP000823960">
    <property type="component" value="Unassembled WGS sequence"/>
</dbReference>
<dbReference type="GO" id="GO:0016787">
    <property type="term" value="F:hydrolase activity"/>
    <property type="evidence" value="ECO:0007669"/>
    <property type="project" value="UniProtKB-KW"/>
</dbReference>
<dbReference type="InterPro" id="IPR014224">
    <property type="entry name" value="Spore_cortex_SleB"/>
</dbReference>
<dbReference type="AlphaFoldDB" id="A0A9D1NRK1"/>
<keyword evidence="6" id="KW-0749">Sporulation</keyword>
<evidence type="ECO:0000256" key="7">
    <source>
        <dbReference type="ARBA" id="ARBA00023316"/>
    </source>
</evidence>
<comment type="caution">
    <text evidence="11">The sequence shown here is derived from an EMBL/GenBank/DDBJ whole genome shotgun (WGS) entry which is preliminary data.</text>
</comment>
<dbReference type="Gene3D" id="1.10.101.10">
    <property type="entry name" value="PGBD-like superfamily/PGBD"/>
    <property type="match status" value="1"/>
</dbReference>
<evidence type="ECO:0000256" key="4">
    <source>
        <dbReference type="ARBA" id="ARBA00022729"/>
    </source>
</evidence>
<dbReference type="GO" id="GO:0071555">
    <property type="term" value="P:cell wall organization"/>
    <property type="evidence" value="ECO:0007669"/>
    <property type="project" value="UniProtKB-KW"/>
</dbReference>
<evidence type="ECO:0000313" key="12">
    <source>
        <dbReference type="Proteomes" id="UP000823960"/>
    </source>
</evidence>
<dbReference type="InterPro" id="IPR036366">
    <property type="entry name" value="PGBDSf"/>
</dbReference>
<dbReference type="InterPro" id="IPR042047">
    <property type="entry name" value="SleB_dom1"/>
</dbReference>
<dbReference type="InterPro" id="IPR036365">
    <property type="entry name" value="PGBD-like_sf"/>
</dbReference>
<feature type="domain" description="Cell wall hydrolase SleB" evidence="10">
    <location>
        <begin position="133"/>
        <end position="231"/>
    </location>
</feature>
<dbReference type="SUPFAM" id="SSF47090">
    <property type="entry name" value="PGBD-like"/>
    <property type="match status" value="1"/>
</dbReference>
<evidence type="ECO:0000256" key="8">
    <source>
        <dbReference type="NCBIfam" id="TIGR02869"/>
    </source>
</evidence>
<keyword evidence="3" id="KW-0309">Germination</keyword>
<dbReference type="Gene3D" id="1.10.10.2520">
    <property type="entry name" value="Cell wall hydrolase SleB, domain 1"/>
    <property type="match status" value="1"/>
</dbReference>
<feature type="domain" description="Peptidoglycan binding-like" evidence="9">
    <location>
        <begin position="49"/>
        <end position="105"/>
    </location>
</feature>
<evidence type="ECO:0000259" key="10">
    <source>
        <dbReference type="Pfam" id="PF07486"/>
    </source>
</evidence>
<proteinExistence type="inferred from homology"/>
<evidence type="ECO:0000256" key="6">
    <source>
        <dbReference type="ARBA" id="ARBA00022969"/>
    </source>
</evidence>
<sequence length="232" mass="24653">MLRQKLGSKGATFFILLFALAAVSLSAVIARVPFVPGGETQTLSKLGSSGKEVTAIQDALRDRGLFQGESTGYYGTKTQAAVKQFQRQKGLTVDGIAGPQTLSALGISVGTVPQATESNIYLLARIISAEARGESYTGQVAVGAVVLNRVEHPSFPDTISGVIYQKGAFTAVTDGQFDQPIASSAYNAARDALNGWDPSGGAIYYYNPDKTSNKWIRSRPVITRIGNHLFCS</sequence>
<dbReference type="Pfam" id="PF01471">
    <property type="entry name" value="PG_binding_1"/>
    <property type="match status" value="1"/>
</dbReference>
<accession>A0A9D1NRK1</accession>
<dbReference type="InterPro" id="IPR011105">
    <property type="entry name" value="Cell_wall_hydrolase_SleB"/>
</dbReference>
<evidence type="ECO:0000256" key="2">
    <source>
        <dbReference type="ARBA" id="ARBA00018364"/>
    </source>
</evidence>
<keyword evidence="7" id="KW-0961">Cell wall biogenesis/degradation</keyword>
<evidence type="ECO:0000256" key="5">
    <source>
        <dbReference type="ARBA" id="ARBA00022801"/>
    </source>
</evidence>
<dbReference type="InterPro" id="IPR002477">
    <property type="entry name" value="Peptidoglycan-bd-like"/>
</dbReference>
<organism evidence="11 12">
    <name type="scientific">Candidatus Faeciplasma avium</name>
    <dbReference type="NCBI Taxonomy" id="2840798"/>
    <lineage>
        <taxon>Bacteria</taxon>
        <taxon>Bacillati</taxon>
        <taxon>Bacillota</taxon>
        <taxon>Clostridia</taxon>
        <taxon>Eubacteriales</taxon>
        <taxon>Oscillospiraceae</taxon>
        <taxon>Oscillospiraceae incertae sedis</taxon>
        <taxon>Candidatus Faeciplasma</taxon>
    </lineage>
</organism>
<comment type="similarity">
    <text evidence="1">Belongs to the SleB family.</text>
</comment>
<dbReference type="NCBIfam" id="TIGR02869">
    <property type="entry name" value="spore_SleB"/>
    <property type="match status" value="1"/>
</dbReference>
<dbReference type="GO" id="GO:0009847">
    <property type="term" value="P:spore germination"/>
    <property type="evidence" value="ECO:0007669"/>
    <property type="project" value="UniProtKB-UniRule"/>
</dbReference>
<dbReference type="EMBL" id="DVOL01000061">
    <property type="protein sequence ID" value="HIV10941.1"/>
    <property type="molecule type" value="Genomic_DNA"/>
</dbReference>
<reference evidence="11" key="2">
    <citation type="journal article" date="2021" name="PeerJ">
        <title>Extensive microbial diversity within the chicken gut microbiome revealed by metagenomics and culture.</title>
        <authorList>
            <person name="Gilroy R."/>
            <person name="Ravi A."/>
            <person name="Getino M."/>
            <person name="Pursley I."/>
            <person name="Horton D.L."/>
            <person name="Alikhan N.F."/>
            <person name="Baker D."/>
            <person name="Gharbi K."/>
            <person name="Hall N."/>
            <person name="Watson M."/>
            <person name="Adriaenssens E.M."/>
            <person name="Foster-Nyarko E."/>
            <person name="Jarju S."/>
            <person name="Secka A."/>
            <person name="Antonio M."/>
            <person name="Oren A."/>
            <person name="Chaudhuri R.R."/>
            <person name="La Ragione R."/>
            <person name="Hildebrand F."/>
            <person name="Pallen M.J."/>
        </authorList>
    </citation>
    <scope>NUCLEOTIDE SEQUENCE</scope>
    <source>
        <strain evidence="11">1370</strain>
    </source>
</reference>
<gene>
    <name evidence="11" type="primary">sleB</name>
    <name evidence="11" type="ORF">IAD28_04545</name>
</gene>
<dbReference type="GO" id="GO:0030435">
    <property type="term" value="P:sporulation resulting in formation of a cellular spore"/>
    <property type="evidence" value="ECO:0007669"/>
    <property type="project" value="UniProtKB-KW"/>
</dbReference>
<evidence type="ECO:0000256" key="3">
    <source>
        <dbReference type="ARBA" id="ARBA00022544"/>
    </source>
</evidence>
<name>A0A9D1NRK1_9FIRM</name>
<keyword evidence="4" id="KW-0732">Signal</keyword>